<comment type="caution">
    <text evidence="3">The sequence shown here is derived from an EMBL/GenBank/DDBJ whole genome shotgun (WGS) entry which is preliminary data.</text>
</comment>
<dbReference type="SUPFAM" id="SSF51905">
    <property type="entry name" value="FAD/NAD(P)-binding domain"/>
    <property type="match status" value="1"/>
</dbReference>
<dbReference type="SUPFAM" id="SSF54373">
    <property type="entry name" value="FAD-linked reductases, C-terminal domain"/>
    <property type="match status" value="1"/>
</dbReference>
<dbReference type="PANTHER" id="PTHR13847">
    <property type="entry name" value="SARCOSINE DEHYDROGENASE-RELATED"/>
    <property type="match status" value="1"/>
</dbReference>
<dbReference type="GO" id="GO:0016491">
    <property type="term" value="F:oxidoreductase activity"/>
    <property type="evidence" value="ECO:0007669"/>
    <property type="project" value="UniProtKB-KW"/>
</dbReference>
<reference evidence="3 4" key="1">
    <citation type="submission" date="2018-08" db="EMBL/GenBank/DDBJ databases">
        <authorList>
            <person name="Khan S.A."/>
        </authorList>
    </citation>
    <scope>NUCLEOTIDE SEQUENCE [LARGE SCALE GENOMIC DNA]</scope>
    <source>
        <strain evidence="3 4">GTF-13</strain>
    </source>
</reference>
<evidence type="ECO:0000256" key="1">
    <source>
        <dbReference type="ARBA" id="ARBA00023002"/>
    </source>
</evidence>
<reference evidence="3 4" key="2">
    <citation type="submission" date="2018-12" db="EMBL/GenBank/DDBJ databases">
        <title>Simiduia agarivorans gen. nov., sp. nov., a marine, agarolytic bacterium isolated from shallow coastal water from Keelung, Taiwan.</title>
        <authorList>
            <person name="Shieh W.Y."/>
        </authorList>
    </citation>
    <scope>NUCLEOTIDE SEQUENCE [LARGE SCALE GENOMIC DNA]</scope>
    <source>
        <strain evidence="3 4">GTF-13</strain>
    </source>
</reference>
<evidence type="ECO:0000313" key="4">
    <source>
        <dbReference type="Proteomes" id="UP000280792"/>
    </source>
</evidence>
<dbReference type="Pfam" id="PF01266">
    <property type="entry name" value="DAO"/>
    <property type="match status" value="1"/>
</dbReference>
<feature type="domain" description="FAD dependent oxidoreductase" evidence="2">
    <location>
        <begin position="7"/>
        <end position="349"/>
    </location>
</feature>
<dbReference type="Proteomes" id="UP000280792">
    <property type="component" value="Unassembled WGS sequence"/>
</dbReference>
<accession>A0A3P3VNR5</accession>
<keyword evidence="1" id="KW-0560">Oxidoreductase</keyword>
<name>A0A3P3VNR5_9GAMM</name>
<gene>
    <name evidence="3" type="ORF">D0544_02380</name>
</gene>
<proteinExistence type="predicted"/>
<dbReference type="EMBL" id="QWEZ01000001">
    <property type="protein sequence ID" value="RRJ83987.1"/>
    <property type="molecule type" value="Genomic_DNA"/>
</dbReference>
<dbReference type="Gene3D" id="3.50.50.60">
    <property type="entry name" value="FAD/NAD(P)-binding domain"/>
    <property type="match status" value="1"/>
</dbReference>
<dbReference type="AlphaFoldDB" id="A0A3P3VNR5"/>
<dbReference type="InterPro" id="IPR006076">
    <property type="entry name" value="FAD-dep_OxRdtase"/>
</dbReference>
<dbReference type="Gene3D" id="3.30.9.10">
    <property type="entry name" value="D-Amino Acid Oxidase, subunit A, domain 2"/>
    <property type="match status" value="1"/>
</dbReference>
<dbReference type="RefSeq" id="WP_125014413.1">
    <property type="nucleotide sequence ID" value="NZ_QWEZ01000001.1"/>
</dbReference>
<dbReference type="PANTHER" id="PTHR13847:SF287">
    <property type="entry name" value="FAD-DEPENDENT OXIDOREDUCTASE DOMAIN-CONTAINING PROTEIN 1"/>
    <property type="match status" value="1"/>
</dbReference>
<protein>
    <submittedName>
        <fullName evidence="3">FAD-binding oxidoreductase</fullName>
    </submittedName>
</protein>
<sequence length="371" mass="40574">MNDCQTLIVGGGMLGSALAFGLSRVGSADGVLMLDQGDSSLRAARGNFGLLWAQGKGASLPAYADWTLRSCRLWPEFARELQALTGIDLQLRQQGGIHYCLSEQEQEAYGRELAQQAALSQGAFDYRLLDNEGLRKLEPHIGRSVPGGAYSPNDGHVNPLYLLRALHAGFIARGGRYRPNHQVQSILRTREGFVLHTEQGELRTERLILTAGLDNARLAPMVGLQQPLLSQRGQLLITERLPPLLNYPSIYLRQTGDGTLQIGDSAEPDAHDDRNTPEVMAELARRALLLLPMLEHRRIVRGWGALRILSPDGYPLYAAEDPSLGRARAFAFSAHSGVTLAAIHALELAPQLLRDGIPQPVSAFSPQRFEG</sequence>
<organism evidence="3 4">
    <name type="scientific">Aestuariirhabdus litorea</name>
    <dbReference type="NCBI Taxonomy" id="2528527"/>
    <lineage>
        <taxon>Bacteria</taxon>
        <taxon>Pseudomonadati</taxon>
        <taxon>Pseudomonadota</taxon>
        <taxon>Gammaproteobacteria</taxon>
        <taxon>Oceanospirillales</taxon>
        <taxon>Aestuariirhabdaceae</taxon>
        <taxon>Aestuariirhabdus</taxon>
    </lineage>
</organism>
<dbReference type="GO" id="GO:0005737">
    <property type="term" value="C:cytoplasm"/>
    <property type="evidence" value="ECO:0007669"/>
    <property type="project" value="TreeGrafter"/>
</dbReference>
<keyword evidence="4" id="KW-1185">Reference proteome</keyword>
<evidence type="ECO:0000313" key="3">
    <source>
        <dbReference type="EMBL" id="RRJ83987.1"/>
    </source>
</evidence>
<evidence type="ECO:0000259" key="2">
    <source>
        <dbReference type="Pfam" id="PF01266"/>
    </source>
</evidence>
<dbReference type="InterPro" id="IPR036188">
    <property type="entry name" value="FAD/NAD-bd_sf"/>
</dbReference>